<gene>
    <name evidence="1" type="ORF">BaOVIS_030560</name>
</gene>
<comment type="caution">
    <text evidence="1">The sequence shown here is derived from an EMBL/GenBank/DDBJ whole genome shotgun (WGS) entry which is preliminary data.</text>
</comment>
<evidence type="ECO:0000313" key="2">
    <source>
        <dbReference type="Proteomes" id="UP001057455"/>
    </source>
</evidence>
<dbReference type="EMBL" id="BLIY01000023">
    <property type="protein sequence ID" value="GFE55652.1"/>
    <property type="molecule type" value="Genomic_DNA"/>
</dbReference>
<sequence>MKLRGITSLWRLVHIVAPRKPYLANGVISRVAEERIGKHNPFLSLLRIGQVPPGLYQYCDKPNGLVAPIYDKDTVRYACLSLCHLVSSGFGTASTHIYRLLDIVENSRDVLVQLDIRILLEVLRACETILCLEYPALRRRHDAGIIDVTNAVREKSRVCASYIVDHVSTVGGHLIHEFAPIVYRMGYRNKGFTKMLIREVNENGHLCPSDSLVGSLEYLVHQEPCDLHGSFGAIYRILELLSHENLSWKCTLEVLSFMAKLNVVHPIFLDAVTSAMLCQNDKLGIGIIGMDTVSSRNLCSIIGHVAKLSLEHADMLCETFLNRYTFNKHGDKTCGLVTRDMSKCGIGHFLDLLKAIVAKEPELDGPGRSWAKYILQQRIRCLVHKTSLPELQELFHVLSMLDPGLYYTILVNENDTKGQFGIAMTSVTSVLWHNAPYMGPKALAKAVMCYCVSTRHCWDSALRNVLYGLVYIMCSDALAMVSKSSYITSKILSEANNTQGDVQDLLLCRVDSIMPSISMMTAITAGSQSKFLYDPSVGSNYKYLKRGESRLEARSKAAERMALGAGARRSRGKLVAVENTSNELSISKHVLSDRQLDTEELAIAAAGESTNTLMEVLRIVHQSLCTYHHLFCVGLDNPYSEWGLRGLQTVDSFLKVYKLFFQMHGSRFDSLERECALYGVDGSYNSKALKALRSLDTGYVDPRFLCTPETRALHEDQNSNRPIVTVPGAKLRNVHVDVIKPRRSKVKLNWDHFGNPDSLGYITRPKIGKKLGESICREVDRVSQQVDYEVHGRRDVVECYNDYVATHFKGKLACYSNYGDKASSQVNVGKGISTSRLHKEVQHAVVGTTNLSVISENTGLDGSTHGHSLIGVDRLGSLLAENALDNVTHTRHTGHSTNKNDVIQVLGSYTGILETLLTRFNSSLEEVITDLLQLGTGEFELHVLGTAHVCRDERQVDLGLSLARELNLCRFGSLTEPLESQLVVGKVNALLLLELCYKVLQNALVKVLTTKRCVTVGCLDLKHTTEDFQDGNIEGTTTQIVNGNGLSIILFKAESQSGGCGLVNDPQNIETRNLTRILRCLSLGVVEVGGDRNYRLGYLPTENGCVNAFTSHINGTLMSNNLYCEQCNCDNPQIGRKDVTVVCKTDAGCGWVGRRFKRIECSSCGVIETMLQSRYLLPPPLEPSEESYDEDGDNPLVEVILEPYVLLFCLLRRLTGTKFLMVPISDELFAGGPMPAAFVEDKECFSGEPLRQEQLMNYILKAGGASEDAQRVLRSEFALYESQNISEQPGEIVEDTRSYHNSGTILPAYVYKHLRYAILFIIWVYPRISQNVTKNIVLNSTPWPYGYYVYHRRAREVARECAQCGYSNIDFTLKELGLMLKELQHMLQSGTTSLIYRPGYWTEGLVFANLAILFSIPCHGIEELLTFHREFYDLKAYCASMVRTYNVADLQPPFLSGNTFPVSYFVQESPAPMAFLSSVWEKIANLPPLNLLH</sequence>
<dbReference type="OrthoDB" id="365637at2759"/>
<organism evidence="1 2">
    <name type="scientific">Babesia ovis</name>
    <dbReference type="NCBI Taxonomy" id="5869"/>
    <lineage>
        <taxon>Eukaryota</taxon>
        <taxon>Sar</taxon>
        <taxon>Alveolata</taxon>
        <taxon>Apicomplexa</taxon>
        <taxon>Aconoidasida</taxon>
        <taxon>Piroplasmida</taxon>
        <taxon>Babesiidae</taxon>
        <taxon>Babesia</taxon>
    </lineage>
</organism>
<dbReference type="Proteomes" id="UP001057455">
    <property type="component" value="Unassembled WGS sequence"/>
</dbReference>
<protein>
    <submittedName>
        <fullName evidence="1">NAD-specific glutamate dehydrogenase, putative</fullName>
    </submittedName>
</protein>
<evidence type="ECO:0000313" key="1">
    <source>
        <dbReference type="EMBL" id="GFE55652.1"/>
    </source>
</evidence>
<name>A0A9W5TEN9_BABOV</name>
<accession>A0A9W5TEN9</accession>
<dbReference type="InterPro" id="IPR019651">
    <property type="entry name" value="Glutamate_DH_NAD-spec"/>
</dbReference>
<proteinExistence type="predicted"/>
<keyword evidence="2" id="KW-1185">Reference proteome</keyword>
<dbReference type="Pfam" id="PF10712">
    <property type="entry name" value="NAD-GH"/>
    <property type="match status" value="1"/>
</dbReference>
<reference evidence="1" key="1">
    <citation type="submission" date="2019-12" db="EMBL/GenBank/DDBJ databases">
        <title>Genome sequence of Babesia ovis.</title>
        <authorList>
            <person name="Yamagishi J."/>
            <person name="Sevinc F."/>
            <person name="Xuan X."/>
        </authorList>
    </citation>
    <scope>NUCLEOTIDE SEQUENCE</scope>
    <source>
        <strain evidence="1">Selcuk</strain>
    </source>
</reference>